<evidence type="ECO:0008006" key="4">
    <source>
        <dbReference type="Google" id="ProtNLM"/>
    </source>
</evidence>
<name>A0A9X1SK62_9BACT</name>
<gene>
    <name evidence="2" type="ORF">LOC68_13445</name>
</gene>
<protein>
    <recommendedName>
        <fullName evidence="4">Lipoprotein</fullName>
    </recommendedName>
</protein>
<feature type="transmembrane region" description="Helical" evidence="1">
    <location>
        <begin position="69"/>
        <end position="88"/>
    </location>
</feature>
<comment type="caution">
    <text evidence="2">The sequence shown here is derived from an EMBL/GenBank/DDBJ whole genome shotgun (WGS) entry which is preliminary data.</text>
</comment>
<evidence type="ECO:0000256" key="1">
    <source>
        <dbReference type="SAM" id="Phobius"/>
    </source>
</evidence>
<accession>A0A9X1SK62</accession>
<dbReference type="AlphaFoldDB" id="A0A9X1SK62"/>
<feature type="transmembrane region" description="Helical" evidence="1">
    <location>
        <begin position="43"/>
        <end position="62"/>
    </location>
</feature>
<evidence type="ECO:0000313" key="2">
    <source>
        <dbReference type="EMBL" id="MCC9629399.1"/>
    </source>
</evidence>
<organism evidence="2 3">
    <name type="scientific">Blastopirellula sediminis</name>
    <dbReference type="NCBI Taxonomy" id="2894196"/>
    <lineage>
        <taxon>Bacteria</taxon>
        <taxon>Pseudomonadati</taxon>
        <taxon>Planctomycetota</taxon>
        <taxon>Planctomycetia</taxon>
        <taxon>Pirellulales</taxon>
        <taxon>Pirellulaceae</taxon>
        <taxon>Blastopirellula</taxon>
    </lineage>
</organism>
<dbReference type="Proteomes" id="UP001139103">
    <property type="component" value="Unassembled WGS sequence"/>
</dbReference>
<keyword evidence="1" id="KW-0472">Membrane</keyword>
<dbReference type="EMBL" id="JAJKFT010000010">
    <property type="protein sequence ID" value="MCC9629399.1"/>
    <property type="molecule type" value="Genomic_DNA"/>
</dbReference>
<keyword evidence="1" id="KW-0812">Transmembrane</keyword>
<keyword evidence="3" id="KW-1185">Reference proteome</keyword>
<keyword evidence="1" id="KW-1133">Transmembrane helix</keyword>
<proteinExistence type="predicted"/>
<sequence length="191" mass="20578">MHALRPRLYWLAGIAVCCLLVGCGVQSNVNGDVHSYSHDPKGIAAAIIGGIALTVGGWYVAPYSRQLRFAMMLAGIVIALLIAPAILFEKGTVSKDAFTYQGGFLGTSGASVKLDDLNAISIETTIHTRNGKDSYSDEIVCINNDGTEASFYFNNAVQQAACFDFLRNAKARGIIIDKKGWVAHPKNEPWP</sequence>
<evidence type="ECO:0000313" key="3">
    <source>
        <dbReference type="Proteomes" id="UP001139103"/>
    </source>
</evidence>
<reference evidence="2" key="1">
    <citation type="submission" date="2021-11" db="EMBL/GenBank/DDBJ databases">
        <title>Genome sequence.</title>
        <authorList>
            <person name="Sun Q."/>
        </authorList>
    </citation>
    <scope>NUCLEOTIDE SEQUENCE</scope>
    <source>
        <strain evidence="2">JC732</strain>
    </source>
</reference>
<dbReference type="PROSITE" id="PS51257">
    <property type="entry name" value="PROKAR_LIPOPROTEIN"/>
    <property type="match status" value="1"/>
</dbReference>
<dbReference type="RefSeq" id="WP_230219356.1">
    <property type="nucleotide sequence ID" value="NZ_JAJKFT010000010.1"/>
</dbReference>